<reference evidence="6 7" key="1">
    <citation type="journal article" date="2020" name="Mol. Biol. Evol.">
        <title>Distinct Expression and Methylation Patterns for Genes with Different Fates following a Single Whole-Genome Duplication in Flowering Plants.</title>
        <authorList>
            <person name="Shi T."/>
            <person name="Rahmani R.S."/>
            <person name="Gugger P.F."/>
            <person name="Wang M."/>
            <person name="Li H."/>
            <person name="Zhang Y."/>
            <person name="Li Z."/>
            <person name="Wang Q."/>
            <person name="Van de Peer Y."/>
            <person name="Marchal K."/>
            <person name="Chen J."/>
        </authorList>
    </citation>
    <scope>NUCLEOTIDE SEQUENCE [LARGE SCALE GENOMIC DNA]</scope>
    <source>
        <tissue evidence="6">Leaf</tissue>
    </source>
</reference>
<dbReference type="GO" id="GO:0004396">
    <property type="term" value="F:hexokinase activity"/>
    <property type="evidence" value="ECO:0007669"/>
    <property type="project" value="UniProtKB-UniRule"/>
</dbReference>
<evidence type="ECO:0000313" key="7">
    <source>
        <dbReference type="Proteomes" id="UP000607653"/>
    </source>
</evidence>
<evidence type="ECO:0000256" key="4">
    <source>
        <dbReference type="RuleBase" id="RU362007"/>
    </source>
</evidence>
<protein>
    <recommendedName>
        <fullName evidence="4">Phosphotransferase</fullName>
        <ecNumber evidence="4">2.7.1.-</ecNumber>
    </recommendedName>
</protein>
<dbReference type="Pfam" id="PF03727">
    <property type="entry name" value="Hexokinase_2"/>
    <property type="match status" value="1"/>
</dbReference>
<sequence length="301" mass="33166">MVNELNRALQKHGLDMLVSTLVDDTVGELAGGRFNSRDVVAAVTLGMGTNAAYVERAEAVPKWSGRLPNTEEMVINMDWGNFSCSHLAITSYDACLDAESLNPGERVLQIYYVFLHGHPLITYGTYNGMYLGDIVRRVLLKMAEETALFGDTVPPKLRIPYVLRSPDMALMHQDTSEDREVIGEKLKDIFGIADSTRMVREVVAEVCDIVTERGARLAGAGIVGILKKLGRTETKRSVVIVEGGLYEHYRLFRNYLHSSIWEMLGKEFSDNVIIEESLGGSGIGAVLLTTSHLQPISASDS</sequence>
<dbReference type="EC" id="2.7.1.-" evidence="4"/>
<comment type="similarity">
    <text evidence="4">Belongs to the hexokinase family.</text>
</comment>
<dbReference type="UniPathway" id="UPA00242"/>
<evidence type="ECO:0000313" key="6">
    <source>
        <dbReference type="EMBL" id="DAD40349.1"/>
    </source>
</evidence>
<comment type="pathway">
    <text evidence="2">Carbohydrate metabolism; hexose metabolism.</text>
</comment>
<accession>A0A822ZAA1</accession>
<dbReference type="Proteomes" id="UP000607653">
    <property type="component" value="Unassembled WGS sequence"/>
</dbReference>
<dbReference type="InterPro" id="IPR022673">
    <property type="entry name" value="Hexokinase_C"/>
</dbReference>
<organism evidence="6 7">
    <name type="scientific">Nelumbo nucifera</name>
    <name type="common">Sacred lotus</name>
    <dbReference type="NCBI Taxonomy" id="4432"/>
    <lineage>
        <taxon>Eukaryota</taxon>
        <taxon>Viridiplantae</taxon>
        <taxon>Streptophyta</taxon>
        <taxon>Embryophyta</taxon>
        <taxon>Tracheophyta</taxon>
        <taxon>Spermatophyta</taxon>
        <taxon>Magnoliopsida</taxon>
        <taxon>Proteales</taxon>
        <taxon>Nelumbonaceae</taxon>
        <taxon>Nelumbo</taxon>
    </lineage>
</organism>
<comment type="pathway">
    <text evidence="1">Carbohydrate degradation.</text>
</comment>
<evidence type="ECO:0000256" key="1">
    <source>
        <dbReference type="ARBA" id="ARBA00004921"/>
    </source>
</evidence>
<keyword evidence="4" id="KW-0808">Transferase</keyword>
<dbReference type="InterPro" id="IPR001312">
    <property type="entry name" value="Hexokinase"/>
</dbReference>
<gene>
    <name evidence="6" type="ORF">HUJ06_014672</name>
</gene>
<dbReference type="PANTHER" id="PTHR19443:SF18">
    <property type="entry name" value="HEXOKINASE-LIKE 2 PROTEIN-RELATED"/>
    <property type="match status" value="1"/>
</dbReference>
<keyword evidence="4" id="KW-0418">Kinase</keyword>
<dbReference type="AlphaFoldDB" id="A0A822ZAA1"/>
<dbReference type="PANTHER" id="PTHR19443">
    <property type="entry name" value="HEXOKINASE"/>
    <property type="match status" value="1"/>
</dbReference>
<name>A0A822ZAA1_NELNU</name>
<dbReference type="PROSITE" id="PS51748">
    <property type="entry name" value="HEXOKINASE_2"/>
    <property type="match status" value="1"/>
</dbReference>
<dbReference type="GO" id="GO:0019318">
    <property type="term" value="P:hexose metabolic process"/>
    <property type="evidence" value="ECO:0007669"/>
    <property type="project" value="UniProtKB-UniPathway"/>
</dbReference>
<dbReference type="Gene3D" id="3.40.367.20">
    <property type="match status" value="1"/>
</dbReference>
<evidence type="ECO:0000256" key="3">
    <source>
        <dbReference type="ARBA" id="ARBA00023152"/>
    </source>
</evidence>
<keyword evidence="4" id="KW-0067">ATP-binding</keyword>
<keyword evidence="4" id="KW-0547">Nucleotide-binding</keyword>
<dbReference type="GO" id="GO:0005536">
    <property type="term" value="F:D-glucose binding"/>
    <property type="evidence" value="ECO:0007669"/>
    <property type="project" value="InterPro"/>
</dbReference>
<dbReference type="GO" id="GO:0005524">
    <property type="term" value="F:ATP binding"/>
    <property type="evidence" value="ECO:0007669"/>
    <property type="project" value="UniProtKB-UniRule"/>
</dbReference>
<comment type="caution">
    <text evidence="6">The sequence shown here is derived from an EMBL/GenBank/DDBJ whole genome shotgun (WGS) entry which is preliminary data.</text>
</comment>
<dbReference type="EMBL" id="DUZY01000005">
    <property type="protein sequence ID" value="DAD40349.1"/>
    <property type="molecule type" value="Genomic_DNA"/>
</dbReference>
<keyword evidence="3 4" id="KW-0324">Glycolysis</keyword>
<dbReference type="InterPro" id="IPR043129">
    <property type="entry name" value="ATPase_NBD"/>
</dbReference>
<dbReference type="GO" id="GO:0001678">
    <property type="term" value="P:intracellular glucose homeostasis"/>
    <property type="evidence" value="ECO:0007669"/>
    <property type="project" value="InterPro"/>
</dbReference>
<feature type="domain" description="Hexokinase C-terminal" evidence="5">
    <location>
        <begin position="41"/>
        <end position="289"/>
    </location>
</feature>
<keyword evidence="7" id="KW-1185">Reference proteome</keyword>
<dbReference type="GO" id="GO:0006096">
    <property type="term" value="P:glycolytic process"/>
    <property type="evidence" value="ECO:0007669"/>
    <property type="project" value="UniProtKB-KW"/>
</dbReference>
<evidence type="ECO:0000256" key="2">
    <source>
        <dbReference type="ARBA" id="ARBA00005028"/>
    </source>
</evidence>
<dbReference type="SUPFAM" id="SSF53067">
    <property type="entry name" value="Actin-like ATPase domain"/>
    <property type="match status" value="1"/>
</dbReference>
<evidence type="ECO:0000259" key="5">
    <source>
        <dbReference type="Pfam" id="PF03727"/>
    </source>
</evidence>
<dbReference type="PRINTS" id="PR00475">
    <property type="entry name" value="HEXOKINASE"/>
</dbReference>
<proteinExistence type="inferred from homology"/>